<dbReference type="PANTHER" id="PTHR35041:SF6">
    <property type="entry name" value="FORMYLMETHIONINE DEFORMYLASE-LIKE PROTEIN-RELATED"/>
    <property type="match status" value="1"/>
</dbReference>
<dbReference type="AlphaFoldDB" id="A0A4S9ESQ4"/>
<dbReference type="EMBL" id="QZAV01000120">
    <property type="protein sequence ID" value="THX37821.1"/>
    <property type="molecule type" value="Genomic_DNA"/>
</dbReference>
<evidence type="ECO:0000256" key="1">
    <source>
        <dbReference type="SAM" id="Phobius"/>
    </source>
</evidence>
<protein>
    <submittedName>
        <fullName evidence="2">Uncharacterized protein</fullName>
    </submittedName>
</protein>
<keyword evidence="1" id="KW-1133">Transmembrane helix</keyword>
<dbReference type="Proteomes" id="UP000308953">
    <property type="component" value="Unassembled WGS sequence"/>
</dbReference>
<feature type="transmembrane region" description="Helical" evidence="1">
    <location>
        <begin position="139"/>
        <end position="159"/>
    </location>
</feature>
<evidence type="ECO:0000313" key="3">
    <source>
        <dbReference type="Proteomes" id="UP000308953"/>
    </source>
</evidence>
<gene>
    <name evidence="2" type="ORF">D6D10_05597</name>
</gene>
<keyword evidence="1" id="KW-0812">Transmembrane</keyword>
<comment type="caution">
    <text evidence="2">The sequence shown here is derived from an EMBL/GenBank/DDBJ whole genome shotgun (WGS) entry which is preliminary data.</text>
</comment>
<feature type="transmembrane region" description="Helical" evidence="1">
    <location>
        <begin position="618"/>
        <end position="641"/>
    </location>
</feature>
<proteinExistence type="predicted"/>
<organism evidence="2 3">
    <name type="scientific">Aureobasidium pullulans</name>
    <name type="common">Black yeast</name>
    <name type="synonym">Pullularia pullulans</name>
    <dbReference type="NCBI Taxonomy" id="5580"/>
    <lineage>
        <taxon>Eukaryota</taxon>
        <taxon>Fungi</taxon>
        <taxon>Dikarya</taxon>
        <taxon>Ascomycota</taxon>
        <taxon>Pezizomycotina</taxon>
        <taxon>Dothideomycetes</taxon>
        <taxon>Dothideomycetidae</taxon>
        <taxon>Dothideales</taxon>
        <taxon>Saccotheciaceae</taxon>
        <taxon>Aureobasidium</taxon>
    </lineage>
</organism>
<sequence>MSLSPIPQFNDTTMAFTPGIHWTTPTMMVSGLLAGCLLCLGHHLFYAALTGSAAPTGEYDIAGTNISKQKFNTAVGTAFAFLIKATLALVVSIAYMQAFWRSAKRSEKGQRLSTLDTTFSVLGNVLNLTKLHVWVKFPLLLLMAVIAWCVVISKLQGVLHLTTNEFCTRSIPIASIITPATLSVQSVVYRPSAMVKVPKLDFTSYNFAAPLTLLDSASVHYTDYCYRGPGRLVQRIVDAVGAQGQILPITPPSTNSSWTLEFWGPSLQCSNVEGQEYEDIWSNMWEFYAKDGDDCRLSYGYLAWAPTANTSVPFIFHNDTSTFRYDSLTIDAPARMLIAILPGMFSNRVNMPTHTVPGGCMMWSESRKFNNYSQALAEDPHTISQYFGGSTLLQCQVLNTSYIADFGYENGIQTVNVTNVTYSDPLYLRPAGCVTGPIALSNGGNNMTEAWDNRANASCSTLNLANRQCQFEPSLLRTLAYQSIADAFGQLIQGTIGFSGAVSTVTYNSSISKTALLDTEELLFIQNWLMDTIFMDLATLSQTSNGTDYVGLSNTNNVTSRGSIARTLEQMFQNITLSLLSERYLQPNYSSLHAPTPDANVTFTSFQNVYIYDSRTLWIAYSLAIAFTSIALFIGTTAMILNSASYNNNFSTVLRVSRSSRMSTEVQDRESDGSEPLSKHLAQAKVLICRNGEVSVKRGSYTSSVTLIDDSPLAASSSLLRSNTRNTL</sequence>
<reference evidence="2 3" key="1">
    <citation type="submission" date="2018-10" db="EMBL/GenBank/DDBJ databases">
        <title>Fifty Aureobasidium pullulans genomes reveal a recombining polyextremotolerant generalist.</title>
        <authorList>
            <person name="Gostincar C."/>
            <person name="Turk M."/>
            <person name="Zajc J."/>
            <person name="Gunde-Cimerman N."/>
        </authorList>
    </citation>
    <scope>NUCLEOTIDE SEQUENCE [LARGE SCALE GENOMIC DNA]</scope>
    <source>
        <strain evidence="2 3">EXF-9785</strain>
    </source>
</reference>
<name>A0A4S9ESQ4_AURPU</name>
<feature type="transmembrane region" description="Helical" evidence="1">
    <location>
        <begin position="77"/>
        <end position="100"/>
    </location>
</feature>
<accession>A0A4S9ESQ4</accession>
<keyword evidence="1" id="KW-0472">Membrane</keyword>
<evidence type="ECO:0000313" key="2">
    <source>
        <dbReference type="EMBL" id="THX37821.1"/>
    </source>
</evidence>
<dbReference type="PANTHER" id="PTHR35041">
    <property type="entry name" value="MEDIATOR OF RNA POLYMERASE II TRANSCRIPTION SUBUNIT 1"/>
    <property type="match status" value="1"/>
</dbReference>